<keyword evidence="1" id="KW-0539">Nucleus</keyword>
<sequence length="728" mass="79965">MNSVHFRPLVPGPPPRTSLDSKPLRKKQRVSVACNECRAKKTAVSPPAPPGGPPTLTYVCRQCDGRKPVCAACQARPSECTYRNTEEHETPTMALKRENDTLRENVTTLEVFIKQLRSAPDDIARDILQKLRSAPDLFAVVRAATGEVINGQPSEKTTALGILPQIHSDAEFELMVRHPNAYPTVDLSKDRLLSSEAPLGAPAPDGDLAPPTARASVPTVSVYEIADADTAGRERQRTAPPLSTASSSDGETVPRYFDSRLARLKIAFWTSVGATDEYAARAISLYLQTDYPVFGLFDADLFIRDLVEFNFDYCSAFMVSSLLAFASQGYTSRDPQAEPLSYEFEKEAQRLWLVEQASDSITTLAGAILLSMSLGGHGQSEDRQAVVDAAYDMAKRMELFGVPHALRDLPLLPEETQRATAHTAWGAFNSIMLQALFYITQPTPYTPALPVPEGPPACDEHADDTNDHSSCALGIHRTFVAFCGLSHILSEILCTYRCNQPPRPALAFALSRFQKLLALADKLPKFALRSGTPADHALVFHIFYHIAVLDTVRPFIPPPKQHGFTSYLAHVSSPDAIFAASLKQLKSLIFQYTSQYHTATCSLLWTCGLIPLANAVLKDRVDLNRRSDFLYIIRILQSLRPAYALVDVAMRGQLALALDDNAITKEEARVLMDGLDKHAHASIDKPITGGFAVDLDLAATDPVNAQVDVLAERFEEITVFDEFTEGIL</sequence>
<evidence type="ECO:0000256" key="1">
    <source>
        <dbReference type="ARBA" id="ARBA00023242"/>
    </source>
</evidence>
<dbReference type="Gene3D" id="4.10.240.10">
    <property type="entry name" value="Zn(2)-C6 fungal-type DNA-binding domain"/>
    <property type="match status" value="1"/>
</dbReference>
<name>A0A6A6IL17_9PLEO</name>
<evidence type="ECO:0000313" key="4">
    <source>
        <dbReference type="Proteomes" id="UP000800094"/>
    </source>
</evidence>
<dbReference type="InterPro" id="IPR036864">
    <property type="entry name" value="Zn2-C6_fun-type_DNA-bd_sf"/>
</dbReference>
<reference evidence="3" key="1">
    <citation type="journal article" date="2020" name="Stud. Mycol.">
        <title>101 Dothideomycetes genomes: a test case for predicting lifestyles and emergence of pathogens.</title>
        <authorList>
            <person name="Haridas S."/>
            <person name="Albert R."/>
            <person name="Binder M."/>
            <person name="Bloem J."/>
            <person name="Labutti K."/>
            <person name="Salamov A."/>
            <person name="Andreopoulos B."/>
            <person name="Baker S."/>
            <person name="Barry K."/>
            <person name="Bills G."/>
            <person name="Bluhm B."/>
            <person name="Cannon C."/>
            <person name="Castanera R."/>
            <person name="Culley D."/>
            <person name="Daum C."/>
            <person name="Ezra D."/>
            <person name="Gonzalez J."/>
            <person name="Henrissat B."/>
            <person name="Kuo A."/>
            <person name="Liang C."/>
            <person name="Lipzen A."/>
            <person name="Lutzoni F."/>
            <person name="Magnuson J."/>
            <person name="Mondo S."/>
            <person name="Nolan M."/>
            <person name="Ohm R."/>
            <person name="Pangilinan J."/>
            <person name="Park H.-J."/>
            <person name="Ramirez L."/>
            <person name="Alfaro M."/>
            <person name="Sun H."/>
            <person name="Tritt A."/>
            <person name="Yoshinaga Y."/>
            <person name="Zwiers L.-H."/>
            <person name="Turgeon B."/>
            <person name="Goodwin S."/>
            <person name="Spatafora J."/>
            <person name="Crous P."/>
            <person name="Grigoriev I."/>
        </authorList>
    </citation>
    <scope>NUCLEOTIDE SEQUENCE</scope>
    <source>
        <strain evidence="3">CBS 122368</strain>
    </source>
</reference>
<evidence type="ECO:0000313" key="3">
    <source>
        <dbReference type="EMBL" id="KAF2250542.1"/>
    </source>
</evidence>
<dbReference type="PANTHER" id="PTHR47256">
    <property type="entry name" value="ZN(II)2CYS6 TRANSCRIPTION FACTOR (EUROFUNG)-RELATED"/>
    <property type="match status" value="1"/>
</dbReference>
<keyword evidence="4" id="KW-1185">Reference proteome</keyword>
<proteinExistence type="predicted"/>
<dbReference type="EMBL" id="ML987193">
    <property type="protein sequence ID" value="KAF2250542.1"/>
    <property type="molecule type" value="Genomic_DNA"/>
</dbReference>
<dbReference type="GO" id="GO:0008270">
    <property type="term" value="F:zinc ion binding"/>
    <property type="evidence" value="ECO:0007669"/>
    <property type="project" value="InterPro"/>
</dbReference>
<dbReference type="PANTHER" id="PTHR47256:SF1">
    <property type="entry name" value="ZN(II)2CYS6 TRANSCRIPTION FACTOR (EUROFUNG)"/>
    <property type="match status" value="1"/>
</dbReference>
<dbReference type="CDD" id="cd00067">
    <property type="entry name" value="GAL4"/>
    <property type="match status" value="1"/>
</dbReference>
<dbReference type="InterPro" id="IPR053187">
    <property type="entry name" value="Notoamide_regulator"/>
</dbReference>
<feature type="region of interest" description="Disordered" evidence="2">
    <location>
        <begin position="230"/>
        <end position="251"/>
    </location>
</feature>
<gene>
    <name evidence="3" type="ORF">BU26DRAFT_503207</name>
</gene>
<protein>
    <recommendedName>
        <fullName evidence="5">Zn(2)-C6 fungal-type domain-containing protein</fullName>
    </recommendedName>
</protein>
<dbReference type="OrthoDB" id="10261408at2759"/>
<organism evidence="3 4">
    <name type="scientific">Trematosphaeria pertusa</name>
    <dbReference type="NCBI Taxonomy" id="390896"/>
    <lineage>
        <taxon>Eukaryota</taxon>
        <taxon>Fungi</taxon>
        <taxon>Dikarya</taxon>
        <taxon>Ascomycota</taxon>
        <taxon>Pezizomycotina</taxon>
        <taxon>Dothideomycetes</taxon>
        <taxon>Pleosporomycetidae</taxon>
        <taxon>Pleosporales</taxon>
        <taxon>Massarineae</taxon>
        <taxon>Trematosphaeriaceae</taxon>
        <taxon>Trematosphaeria</taxon>
    </lineage>
</organism>
<feature type="region of interest" description="Disordered" evidence="2">
    <location>
        <begin position="1"/>
        <end position="26"/>
    </location>
</feature>
<dbReference type="RefSeq" id="XP_033685546.1">
    <property type="nucleotide sequence ID" value="XM_033826683.1"/>
</dbReference>
<dbReference type="GeneID" id="54580013"/>
<dbReference type="AlphaFoldDB" id="A0A6A6IL17"/>
<accession>A0A6A6IL17</accession>
<evidence type="ECO:0008006" key="5">
    <source>
        <dbReference type="Google" id="ProtNLM"/>
    </source>
</evidence>
<dbReference type="CDD" id="cd12148">
    <property type="entry name" value="fungal_TF_MHR"/>
    <property type="match status" value="1"/>
</dbReference>
<dbReference type="InterPro" id="IPR001138">
    <property type="entry name" value="Zn2Cys6_DnaBD"/>
</dbReference>
<feature type="compositionally biased region" description="Polar residues" evidence="2">
    <location>
        <begin position="241"/>
        <end position="250"/>
    </location>
</feature>
<evidence type="ECO:0000256" key="2">
    <source>
        <dbReference type="SAM" id="MobiDB-lite"/>
    </source>
</evidence>
<dbReference type="Proteomes" id="UP000800094">
    <property type="component" value="Unassembled WGS sequence"/>
</dbReference>
<dbReference type="GO" id="GO:0000981">
    <property type="term" value="F:DNA-binding transcription factor activity, RNA polymerase II-specific"/>
    <property type="evidence" value="ECO:0007669"/>
    <property type="project" value="InterPro"/>
</dbReference>